<accession>A0ABV6M3B8</accession>
<organism evidence="2 3">
    <name type="scientific">Phytohabitans kaempferiae</name>
    <dbReference type="NCBI Taxonomy" id="1620943"/>
    <lineage>
        <taxon>Bacteria</taxon>
        <taxon>Bacillati</taxon>
        <taxon>Actinomycetota</taxon>
        <taxon>Actinomycetes</taxon>
        <taxon>Micromonosporales</taxon>
        <taxon>Micromonosporaceae</taxon>
    </lineage>
</organism>
<sequence>MMANDATAGEQATEQVAASRMEHDERSASGTATEEQARRDLQEDPRVQMLIDRITTKLTSYTRQYEAKYEQLTERATRTPDTEMAGQSTTLPVPYLWFDLMVMGPFEPIAPNGPFIPHRIIRAGEPALLLAVLWRNPVPLLGGPSAAQIMSPFQYVVRGRTLDLDSVASGPVLGPITNMFGGGFINMEVLPVVPIPPPSRGEPRMLEIHVTVDMLGPGPGLPPFAGFATRWFQPDLQPPFLGQPGIVPGFLEETPVRVLVYS</sequence>
<protein>
    <submittedName>
        <fullName evidence="2">Uncharacterized protein</fullName>
    </submittedName>
</protein>
<keyword evidence="3" id="KW-1185">Reference proteome</keyword>
<dbReference type="Proteomes" id="UP001589867">
    <property type="component" value="Unassembled WGS sequence"/>
</dbReference>
<dbReference type="RefSeq" id="WP_377251663.1">
    <property type="nucleotide sequence ID" value="NZ_JBHLUH010000026.1"/>
</dbReference>
<proteinExistence type="predicted"/>
<evidence type="ECO:0000313" key="2">
    <source>
        <dbReference type="EMBL" id="MFC0529171.1"/>
    </source>
</evidence>
<feature type="region of interest" description="Disordered" evidence="1">
    <location>
        <begin position="1"/>
        <end position="42"/>
    </location>
</feature>
<evidence type="ECO:0000313" key="3">
    <source>
        <dbReference type="Proteomes" id="UP001589867"/>
    </source>
</evidence>
<comment type="caution">
    <text evidence="2">The sequence shown here is derived from an EMBL/GenBank/DDBJ whole genome shotgun (WGS) entry which is preliminary data.</text>
</comment>
<evidence type="ECO:0000256" key="1">
    <source>
        <dbReference type="SAM" id="MobiDB-lite"/>
    </source>
</evidence>
<reference evidence="2 3" key="1">
    <citation type="submission" date="2024-09" db="EMBL/GenBank/DDBJ databases">
        <authorList>
            <person name="Sun Q."/>
            <person name="Mori K."/>
        </authorList>
    </citation>
    <scope>NUCLEOTIDE SEQUENCE [LARGE SCALE GENOMIC DNA]</scope>
    <source>
        <strain evidence="2 3">TBRC 3947</strain>
    </source>
</reference>
<dbReference type="EMBL" id="JBHLUH010000026">
    <property type="protein sequence ID" value="MFC0529171.1"/>
    <property type="molecule type" value="Genomic_DNA"/>
</dbReference>
<name>A0ABV6M3B8_9ACTN</name>
<gene>
    <name evidence="2" type="ORF">ACFFIA_16070</name>
</gene>